<dbReference type="EMBL" id="BAABDI010000013">
    <property type="protein sequence ID" value="GAA3975613.1"/>
    <property type="molecule type" value="Genomic_DNA"/>
</dbReference>
<evidence type="ECO:0000259" key="5">
    <source>
        <dbReference type="PROSITE" id="PS50109"/>
    </source>
</evidence>
<dbReference type="InterPro" id="IPR005467">
    <property type="entry name" value="His_kinase_dom"/>
</dbReference>
<dbReference type="PROSITE" id="PS50109">
    <property type="entry name" value="HIS_KIN"/>
    <property type="match status" value="1"/>
</dbReference>
<protein>
    <recommendedName>
        <fullName evidence="2">histidine kinase</fullName>
        <ecNumber evidence="2">2.7.13.3</ecNumber>
    </recommendedName>
</protein>
<organism evidence="6 7">
    <name type="scientific">Hymenobacter antarcticus</name>
    <dbReference type="NCBI Taxonomy" id="486270"/>
    <lineage>
        <taxon>Bacteria</taxon>
        <taxon>Pseudomonadati</taxon>
        <taxon>Bacteroidota</taxon>
        <taxon>Cytophagia</taxon>
        <taxon>Cytophagales</taxon>
        <taxon>Hymenobacteraceae</taxon>
        <taxon>Hymenobacter</taxon>
    </lineage>
</organism>
<reference evidence="7" key="1">
    <citation type="journal article" date="2019" name="Int. J. Syst. Evol. Microbiol.">
        <title>The Global Catalogue of Microorganisms (GCM) 10K type strain sequencing project: providing services to taxonomists for standard genome sequencing and annotation.</title>
        <authorList>
            <consortium name="The Broad Institute Genomics Platform"/>
            <consortium name="The Broad Institute Genome Sequencing Center for Infectious Disease"/>
            <person name="Wu L."/>
            <person name="Ma J."/>
        </authorList>
    </citation>
    <scope>NUCLEOTIDE SEQUENCE [LARGE SCALE GENOMIC DNA]</scope>
    <source>
        <strain evidence="7">JCM 17217</strain>
    </source>
</reference>
<dbReference type="Pfam" id="PF00512">
    <property type="entry name" value="HisKA"/>
    <property type="match status" value="1"/>
</dbReference>
<keyword evidence="3" id="KW-0597">Phosphoprotein</keyword>
<dbReference type="SMART" id="SM00028">
    <property type="entry name" value="TPR"/>
    <property type="match status" value="4"/>
</dbReference>
<dbReference type="EC" id="2.7.13.3" evidence="2"/>
<proteinExistence type="predicted"/>
<evidence type="ECO:0000313" key="6">
    <source>
        <dbReference type="EMBL" id="GAA3975613.1"/>
    </source>
</evidence>
<accession>A0ABP7Q2W9</accession>
<dbReference type="Pfam" id="PF13181">
    <property type="entry name" value="TPR_8"/>
    <property type="match status" value="1"/>
</dbReference>
<dbReference type="Gene3D" id="3.30.565.10">
    <property type="entry name" value="Histidine kinase-like ATPase, C-terminal domain"/>
    <property type="match status" value="1"/>
</dbReference>
<name>A0ABP7Q2W9_9BACT</name>
<dbReference type="SUPFAM" id="SSF55874">
    <property type="entry name" value="ATPase domain of HSP90 chaperone/DNA topoisomerase II/histidine kinase"/>
    <property type="match status" value="1"/>
</dbReference>
<dbReference type="SUPFAM" id="SSF47384">
    <property type="entry name" value="Homodimeric domain of signal transducing histidine kinase"/>
    <property type="match status" value="1"/>
</dbReference>
<dbReference type="InterPro" id="IPR036890">
    <property type="entry name" value="HATPase_C_sf"/>
</dbReference>
<sequence length="656" mass="72319">MGLPPVTWPSQSTARIDSLRRELATAAPDTARVLLLVQLAYEHTQTDPLATIAYGKQALQLAQRLHYRRGESLALIRLGSGFREAGNYPAALQVGLQGLRLAEELREPELIGRGLNALGYLNWEQGNSRPALAYFFRAKAVAEKSKNIKLLTRIMGNIGNVYQQLHRPDSAALFSRRGYALDLANHDLVSEVGDAAMLGNIYSDMGRPALARQFYRSSIRRAQGQHITFALCRAYLGQARLWQRQPGPGPDSAVYFGRQALLAGQQSNYPKGVLDASRFLAAAFAARRDSATAFRYLALASATRDTLFSQTRMAQLQALDVNERLRQRELADQQAEATQERRQLWLLAALASAVPALVMLWRTNRHKQRANQQLNAQNAQIARQRDDLSSTLTQLKDTQAQLVQSEKMVFLGELTAGIAHELQNPLAFMKNFAEVSTLLVDDMTGDAPRPARDADQEFLLAGLKQNLQEISQHGQRATAIIAGMLAHSRNGSGPRTPIDLNALVEEYFRLAYQGLRAKDPAFHTIRTAWLAPTLGLVPAVAPDLGRVLLNLFTNAFYAVQQRGKMAGTDYISEVRVSTQRLAAGSVEIKIYDNGTGIPEAVRHNIFKPFFTTKPTNEGTGLGLSLSHDIVTKAHGGTLTVDSREGEFTEFTICLPG</sequence>
<dbReference type="SUPFAM" id="SSF48452">
    <property type="entry name" value="TPR-like"/>
    <property type="match status" value="1"/>
</dbReference>
<evidence type="ECO:0000256" key="2">
    <source>
        <dbReference type="ARBA" id="ARBA00012438"/>
    </source>
</evidence>
<feature type="domain" description="Histidine kinase" evidence="5">
    <location>
        <begin position="417"/>
        <end position="656"/>
    </location>
</feature>
<dbReference type="PANTHER" id="PTHR43065">
    <property type="entry name" value="SENSOR HISTIDINE KINASE"/>
    <property type="match status" value="1"/>
</dbReference>
<dbReference type="Gene3D" id="1.25.40.10">
    <property type="entry name" value="Tetratricopeptide repeat domain"/>
    <property type="match status" value="1"/>
</dbReference>
<dbReference type="PANTHER" id="PTHR43065:SF42">
    <property type="entry name" value="TWO-COMPONENT SENSOR PPRA"/>
    <property type="match status" value="1"/>
</dbReference>
<evidence type="ECO:0000256" key="3">
    <source>
        <dbReference type="ARBA" id="ARBA00022553"/>
    </source>
</evidence>
<dbReference type="Gene3D" id="1.10.287.130">
    <property type="match status" value="1"/>
</dbReference>
<dbReference type="InterPro" id="IPR011990">
    <property type="entry name" value="TPR-like_helical_dom_sf"/>
</dbReference>
<dbReference type="CDD" id="cd00082">
    <property type="entry name" value="HisKA"/>
    <property type="match status" value="1"/>
</dbReference>
<dbReference type="InterPro" id="IPR019734">
    <property type="entry name" value="TPR_rpt"/>
</dbReference>
<dbReference type="PRINTS" id="PR00344">
    <property type="entry name" value="BCTRLSENSOR"/>
</dbReference>
<dbReference type="InterPro" id="IPR004358">
    <property type="entry name" value="Sig_transdc_His_kin-like_C"/>
</dbReference>
<gene>
    <name evidence="6" type="ORF">GCM10022407_21450</name>
</gene>
<evidence type="ECO:0000256" key="1">
    <source>
        <dbReference type="ARBA" id="ARBA00000085"/>
    </source>
</evidence>
<keyword evidence="4" id="KW-0175">Coiled coil</keyword>
<dbReference type="SMART" id="SM00388">
    <property type="entry name" value="HisKA"/>
    <property type="match status" value="1"/>
</dbReference>
<comment type="catalytic activity">
    <reaction evidence="1">
        <text>ATP + protein L-histidine = ADP + protein N-phospho-L-histidine.</text>
        <dbReference type="EC" id="2.7.13.3"/>
    </reaction>
</comment>
<evidence type="ECO:0000256" key="4">
    <source>
        <dbReference type="SAM" id="Coils"/>
    </source>
</evidence>
<dbReference type="SMART" id="SM00387">
    <property type="entry name" value="HATPase_c"/>
    <property type="match status" value="1"/>
</dbReference>
<dbReference type="InterPro" id="IPR036097">
    <property type="entry name" value="HisK_dim/P_sf"/>
</dbReference>
<dbReference type="InterPro" id="IPR003661">
    <property type="entry name" value="HisK_dim/P_dom"/>
</dbReference>
<keyword evidence="7" id="KW-1185">Reference proteome</keyword>
<dbReference type="Proteomes" id="UP001501556">
    <property type="component" value="Unassembled WGS sequence"/>
</dbReference>
<dbReference type="Pfam" id="PF02518">
    <property type="entry name" value="HATPase_c"/>
    <property type="match status" value="1"/>
</dbReference>
<comment type="caution">
    <text evidence="6">The sequence shown here is derived from an EMBL/GenBank/DDBJ whole genome shotgun (WGS) entry which is preliminary data.</text>
</comment>
<dbReference type="InterPro" id="IPR003594">
    <property type="entry name" value="HATPase_dom"/>
</dbReference>
<evidence type="ECO:0000313" key="7">
    <source>
        <dbReference type="Proteomes" id="UP001501556"/>
    </source>
</evidence>
<feature type="coiled-coil region" evidence="4">
    <location>
        <begin position="364"/>
        <end position="391"/>
    </location>
</feature>